<reference evidence="2" key="1">
    <citation type="submission" date="2016-07" db="EMBL/GenBank/DDBJ databases">
        <title>Frankia sp. NRRL B-16219 Genome sequencing.</title>
        <authorList>
            <person name="Ghodhbane-Gtari F."/>
            <person name="Swanson E."/>
            <person name="Gueddou A."/>
            <person name="Louati M."/>
            <person name="Nouioui I."/>
            <person name="Hezbri K."/>
            <person name="Abebe-Akele F."/>
            <person name="Simpson S."/>
            <person name="Morris K."/>
            <person name="Thomas K."/>
            <person name="Gtari M."/>
            <person name="Tisa L.S."/>
        </authorList>
    </citation>
    <scope>NUCLEOTIDE SEQUENCE [LARGE SCALE GENOMIC DNA]</scope>
    <source>
        <strain evidence="2">NRRL B-16219</strain>
    </source>
</reference>
<comment type="caution">
    <text evidence="1">The sequence shown here is derived from an EMBL/GenBank/DDBJ whole genome shotgun (WGS) entry which is preliminary data.</text>
</comment>
<evidence type="ECO:0000313" key="2">
    <source>
        <dbReference type="Proteomes" id="UP000179769"/>
    </source>
</evidence>
<keyword evidence="2" id="KW-1185">Reference proteome</keyword>
<dbReference type="OrthoDB" id="3920432at2"/>
<accession>A0A1S1QD18</accession>
<dbReference type="Proteomes" id="UP000179769">
    <property type="component" value="Unassembled WGS sequence"/>
</dbReference>
<dbReference type="EMBL" id="MAXA01000164">
    <property type="protein sequence ID" value="OHV31506.1"/>
    <property type="molecule type" value="Genomic_DNA"/>
</dbReference>
<organism evidence="1 2">
    <name type="scientific">Parafrankia soli</name>
    <dbReference type="NCBI Taxonomy" id="2599596"/>
    <lineage>
        <taxon>Bacteria</taxon>
        <taxon>Bacillati</taxon>
        <taxon>Actinomycetota</taxon>
        <taxon>Actinomycetes</taxon>
        <taxon>Frankiales</taxon>
        <taxon>Frankiaceae</taxon>
        <taxon>Parafrankia</taxon>
    </lineage>
</organism>
<proteinExistence type="predicted"/>
<name>A0A1S1QD18_9ACTN</name>
<evidence type="ECO:0000313" key="1">
    <source>
        <dbReference type="EMBL" id="OHV31506.1"/>
    </source>
</evidence>
<protein>
    <submittedName>
        <fullName evidence="1">Uncharacterized protein</fullName>
    </submittedName>
</protein>
<sequence length="108" mass="11813">MAGRHVMSTCADRPVYFTIAQLARRVGLSDGRVRALWATQRASLPIPDALDADQRPLWLASTIEAWWALRKRPASELAATLMAKASPGSPEDAWLREQVGELTGGRTA</sequence>
<dbReference type="AlphaFoldDB" id="A0A1S1QD18"/>
<gene>
    <name evidence="1" type="ORF">BBK14_33890</name>
</gene>